<dbReference type="EMBL" id="BMIC01000001">
    <property type="protein sequence ID" value="GFZ83862.1"/>
    <property type="molecule type" value="Genomic_DNA"/>
</dbReference>
<reference evidence="1 2" key="1">
    <citation type="journal article" date="2014" name="Int. J. Syst. Evol. Microbiol.">
        <title>Complete genome sequence of Corynebacterium casei LMG S-19264T (=DSM 44701T), isolated from a smear-ripened cheese.</title>
        <authorList>
            <consortium name="US DOE Joint Genome Institute (JGI-PGF)"/>
            <person name="Walter F."/>
            <person name="Albersmeier A."/>
            <person name="Kalinowski J."/>
            <person name="Ruckert C."/>
        </authorList>
    </citation>
    <scope>NUCLEOTIDE SEQUENCE [LARGE SCALE GENOMIC DNA]</scope>
    <source>
        <strain evidence="1 2">CGMCC 1.15295</strain>
    </source>
</reference>
<dbReference type="AlphaFoldDB" id="A0A8J2TRI8"/>
<dbReference type="Proteomes" id="UP000598120">
    <property type="component" value="Unassembled WGS sequence"/>
</dbReference>
<evidence type="ECO:0008006" key="3">
    <source>
        <dbReference type="Google" id="ProtNLM"/>
    </source>
</evidence>
<gene>
    <name evidence="1" type="ORF">GCM10011531_13560</name>
</gene>
<sequence length="227" mass="25306">MNFKQLILLVAFSIGFVTQLFSQHGRYNIYNGFGIGGGVTQFNVLTDNFETQQGNGWVGTMSATVDIPHKWHTVSYLLQLSENSFGVSSRALPSATTSEMVEYKLMTAQVAFLIHAKIVKNNFTIDVGPMLQYNGKLDLKDKSKENYFIDGYSALQAKEIVDISKFNVNGAIGATAGFDHFKLRVQYIYGVTNMLKKLNDQDLNTDPSNKSFKGNQSMLTFSAIAYF</sequence>
<comment type="caution">
    <text evidence="1">The sequence shown here is derived from an EMBL/GenBank/DDBJ whole genome shotgun (WGS) entry which is preliminary data.</text>
</comment>
<accession>A0A8J2TRI8</accession>
<evidence type="ECO:0000313" key="2">
    <source>
        <dbReference type="Proteomes" id="UP000598120"/>
    </source>
</evidence>
<protein>
    <recommendedName>
        <fullName evidence="3">Outer membrane protein beta-barrel domain-containing protein</fullName>
    </recommendedName>
</protein>
<dbReference type="RefSeq" id="WP_188605551.1">
    <property type="nucleotide sequence ID" value="NZ_BMIC01000001.1"/>
</dbReference>
<name>A0A8J2TRI8_9FLAO</name>
<proteinExistence type="predicted"/>
<keyword evidence="2" id="KW-1185">Reference proteome</keyword>
<organism evidence="1 2">
    <name type="scientific">Aquaticitalea lipolytica</name>
    <dbReference type="NCBI Taxonomy" id="1247562"/>
    <lineage>
        <taxon>Bacteria</taxon>
        <taxon>Pseudomonadati</taxon>
        <taxon>Bacteroidota</taxon>
        <taxon>Flavobacteriia</taxon>
        <taxon>Flavobacteriales</taxon>
        <taxon>Flavobacteriaceae</taxon>
        <taxon>Aquaticitalea</taxon>
    </lineage>
</organism>
<evidence type="ECO:0000313" key="1">
    <source>
        <dbReference type="EMBL" id="GFZ83862.1"/>
    </source>
</evidence>